<evidence type="ECO:0000256" key="10">
    <source>
        <dbReference type="ARBA" id="ARBA00030683"/>
    </source>
</evidence>
<dbReference type="InterPro" id="IPR004434">
    <property type="entry name" value="Isocitrate_DH_NAD"/>
</dbReference>
<comment type="subunit">
    <text evidence="4">Octamer of two non-identical subunits IDH1 and IDH2.</text>
</comment>
<dbReference type="InterPro" id="IPR024084">
    <property type="entry name" value="IsoPropMal-DH-like_dom"/>
</dbReference>
<dbReference type="Gene3D" id="3.40.718.10">
    <property type="entry name" value="Isopropylmalate Dehydrogenase"/>
    <property type="match status" value="1"/>
</dbReference>
<evidence type="ECO:0000256" key="7">
    <source>
        <dbReference type="ARBA" id="ARBA00022946"/>
    </source>
</evidence>
<keyword evidence="14" id="KW-1185">Reference proteome</keyword>
<dbReference type="EMBL" id="JAIXMP010000035">
    <property type="protein sequence ID" value="KAI9249444.1"/>
    <property type="molecule type" value="Genomic_DNA"/>
</dbReference>
<dbReference type="PROSITE" id="PS00470">
    <property type="entry name" value="IDH_IMDH"/>
    <property type="match status" value="1"/>
</dbReference>
<proteinExistence type="inferred from homology"/>
<dbReference type="FunFam" id="3.40.718.10:FF:000001">
    <property type="entry name" value="Isocitrate dehydrogenase [NAD] subunit, mitochondrial"/>
    <property type="match status" value="1"/>
</dbReference>
<dbReference type="AlphaFoldDB" id="A0AAD5K1B5"/>
<evidence type="ECO:0000256" key="4">
    <source>
        <dbReference type="ARBA" id="ARBA00011567"/>
    </source>
</evidence>
<evidence type="ECO:0000259" key="12">
    <source>
        <dbReference type="SMART" id="SM01329"/>
    </source>
</evidence>
<comment type="caution">
    <text evidence="13">The sequence shown here is derived from an EMBL/GenBank/DDBJ whole genome shotgun (WGS) entry which is preliminary data.</text>
</comment>
<dbReference type="GO" id="GO:0006099">
    <property type="term" value="P:tricarboxylic acid cycle"/>
    <property type="evidence" value="ECO:0007669"/>
    <property type="project" value="UniProtKB-KW"/>
</dbReference>
<evidence type="ECO:0000313" key="13">
    <source>
        <dbReference type="EMBL" id="KAI9249444.1"/>
    </source>
</evidence>
<evidence type="ECO:0000256" key="2">
    <source>
        <dbReference type="ARBA" id="ARBA00004173"/>
    </source>
</evidence>
<dbReference type="GO" id="GO:0005739">
    <property type="term" value="C:mitochondrion"/>
    <property type="evidence" value="ECO:0007669"/>
    <property type="project" value="UniProtKB-SubCell"/>
</dbReference>
<evidence type="ECO:0000256" key="3">
    <source>
        <dbReference type="ARBA" id="ARBA00007769"/>
    </source>
</evidence>
<accession>A0AAD5K1B5</accession>
<keyword evidence="8" id="KW-0496">Mitochondrion</keyword>
<dbReference type="SMART" id="SM01329">
    <property type="entry name" value="Iso_dh"/>
    <property type="match status" value="1"/>
</dbReference>
<evidence type="ECO:0000256" key="9">
    <source>
        <dbReference type="ARBA" id="ARBA00030631"/>
    </source>
</evidence>
<dbReference type="PANTHER" id="PTHR11835:SF42">
    <property type="entry name" value="ISOCITRATE DEHYDROGENASE [NAD] SUBUNIT BETA, MITOCHONDRIAL"/>
    <property type="match status" value="1"/>
</dbReference>
<reference evidence="13" key="1">
    <citation type="journal article" date="2022" name="IScience">
        <title>Evolution of zygomycete secretomes and the origins of terrestrial fungal ecologies.</title>
        <authorList>
            <person name="Chang Y."/>
            <person name="Wang Y."/>
            <person name="Mondo S."/>
            <person name="Ahrendt S."/>
            <person name="Andreopoulos W."/>
            <person name="Barry K."/>
            <person name="Beard J."/>
            <person name="Benny G.L."/>
            <person name="Blankenship S."/>
            <person name="Bonito G."/>
            <person name="Cuomo C."/>
            <person name="Desiro A."/>
            <person name="Gervers K.A."/>
            <person name="Hundley H."/>
            <person name="Kuo A."/>
            <person name="LaButti K."/>
            <person name="Lang B.F."/>
            <person name="Lipzen A."/>
            <person name="O'Donnell K."/>
            <person name="Pangilinan J."/>
            <person name="Reynolds N."/>
            <person name="Sandor L."/>
            <person name="Smith M.E."/>
            <person name="Tsang A."/>
            <person name="Grigoriev I.V."/>
            <person name="Stajich J.E."/>
            <person name="Spatafora J.W."/>
        </authorList>
    </citation>
    <scope>NUCLEOTIDE SEQUENCE</scope>
    <source>
        <strain evidence="13">RSA 2281</strain>
    </source>
</reference>
<name>A0AAD5K1B5_9FUNG</name>
<dbReference type="Proteomes" id="UP001209540">
    <property type="component" value="Unassembled WGS sequence"/>
</dbReference>
<evidence type="ECO:0000313" key="14">
    <source>
        <dbReference type="Proteomes" id="UP001209540"/>
    </source>
</evidence>
<sequence>MLKLVNTTALRGNGITKAMTTRTLATTTVAPSLAQEVRKVRDKTIHKVTLVPGDGIGVELSESVKAVFAATKAPIEWEQFDLTGHVASGDTLMKDTLESLRRNKVGLKGTLYTPVSKLGHASFNVSMRKDLDIYGSISLIKNIPGVPSRFRGIDLAIIRENTEGEYSGLEHQSHPGVVESLKIVTRFKTERIARFAFDFALRNNRKKVTCIHKANIMKLGDGLFLKTCRDVAEEYKGSGITLNDMIVDNASMQLVSRPQQFDVMVMPNLYGSILSNVGAGLVGGPGLIPGANIGREYAVFEPGCRHVGADISGSNVANPTAMILSSVMLLRHLGLEGHANRISNAVYRTIEAGKTKTRDIGGTASTSEFTDAVINAL</sequence>
<dbReference type="SUPFAM" id="SSF53659">
    <property type="entry name" value="Isocitrate/Isopropylmalate dehydrogenase-like"/>
    <property type="match status" value="1"/>
</dbReference>
<dbReference type="EC" id="1.1.1.41" evidence="5"/>
<dbReference type="GO" id="GO:0004449">
    <property type="term" value="F:isocitrate dehydrogenase (NAD+) activity"/>
    <property type="evidence" value="ECO:0007669"/>
    <property type="project" value="UniProtKB-EC"/>
</dbReference>
<evidence type="ECO:0000256" key="11">
    <source>
        <dbReference type="ARBA" id="ARBA00071938"/>
    </source>
</evidence>
<evidence type="ECO:0000256" key="1">
    <source>
        <dbReference type="ARBA" id="ARBA00000837"/>
    </source>
</evidence>
<dbReference type="Pfam" id="PF00180">
    <property type="entry name" value="Iso_dh"/>
    <property type="match status" value="1"/>
</dbReference>
<dbReference type="GO" id="GO:0051287">
    <property type="term" value="F:NAD binding"/>
    <property type="evidence" value="ECO:0007669"/>
    <property type="project" value="InterPro"/>
</dbReference>
<evidence type="ECO:0000256" key="5">
    <source>
        <dbReference type="ARBA" id="ARBA00013012"/>
    </source>
</evidence>
<comment type="similarity">
    <text evidence="3">Belongs to the isocitrate and isopropylmalate dehydrogenases family.</text>
</comment>
<evidence type="ECO:0000256" key="6">
    <source>
        <dbReference type="ARBA" id="ARBA00022532"/>
    </source>
</evidence>
<protein>
    <recommendedName>
        <fullName evidence="11">Isocitrate dehydrogenase [NAD] subunit 1, mitochondrial</fullName>
        <ecNumber evidence="5">1.1.1.41</ecNumber>
    </recommendedName>
    <alternativeName>
        <fullName evidence="10">Isocitric dehydrogenase</fullName>
    </alternativeName>
    <alternativeName>
        <fullName evidence="9">NAD(+)-specific ICDH</fullName>
    </alternativeName>
</protein>
<dbReference type="GO" id="GO:0006102">
    <property type="term" value="P:isocitrate metabolic process"/>
    <property type="evidence" value="ECO:0007669"/>
    <property type="project" value="TreeGrafter"/>
</dbReference>
<evidence type="ECO:0000256" key="8">
    <source>
        <dbReference type="ARBA" id="ARBA00023128"/>
    </source>
</evidence>
<dbReference type="NCBIfam" id="TIGR00175">
    <property type="entry name" value="mito_nad_idh"/>
    <property type="match status" value="1"/>
</dbReference>
<dbReference type="PANTHER" id="PTHR11835">
    <property type="entry name" value="DECARBOXYLATING DEHYDROGENASES-ISOCITRATE, ISOPROPYLMALATE, TARTRATE"/>
    <property type="match status" value="1"/>
</dbReference>
<dbReference type="InterPro" id="IPR019818">
    <property type="entry name" value="IsoCit/isopropylmalate_DH_CS"/>
</dbReference>
<keyword evidence="6" id="KW-0816">Tricarboxylic acid cycle</keyword>
<reference evidence="13" key="2">
    <citation type="submission" date="2023-02" db="EMBL/GenBank/DDBJ databases">
        <authorList>
            <consortium name="DOE Joint Genome Institute"/>
            <person name="Mondo S.J."/>
            <person name="Chang Y."/>
            <person name="Wang Y."/>
            <person name="Ahrendt S."/>
            <person name="Andreopoulos W."/>
            <person name="Barry K."/>
            <person name="Beard J."/>
            <person name="Benny G.L."/>
            <person name="Blankenship S."/>
            <person name="Bonito G."/>
            <person name="Cuomo C."/>
            <person name="Desiro A."/>
            <person name="Gervers K.A."/>
            <person name="Hundley H."/>
            <person name="Kuo A."/>
            <person name="LaButti K."/>
            <person name="Lang B.F."/>
            <person name="Lipzen A."/>
            <person name="O'Donnell K."/>
            <person name="Pangilinan J."/>
            <person name="Reynolds N."/>
            <person name="Sandor L."/>
            <person name="Smith M.W."/>
            <person name="Tsang A."/>
            <person name="Grigoriev I.V."/>
            <person name="Stajich J.E."/>
            <person name="Spatafora J.W."/>
        </authorList>
    </citation>
    <scope>NUCLEOTIDE SEQUENCE</scope>
    <source>
        <strain evidence="13">RSA 2281</strain>
    </source>
</reference>
<organism evidence="13 14">
    <name type="scientific">Phascolomyces articulosus</name>
    <dbReference type="NCBI Taxonomy" id="60185"/>
    <lineage>
        <taxon>Eukaryota</taxon>
        <taxon>Fungi</taxon>
        <taxon>Fungi incertae sedis</taxon>
        <taxon>Mucoromycota</taxon>
        <taxon>Mucoromycotina</taxon>
        <taxon>Mucoromycetes</taxon>
        <taxon>Mucorales</taxon>
        <taxon>Lichtheimiaceae</taxon>
        <taxon>Phascolomyces</taxon>
    </lineage>
</organism>
<comment type="subcellular location">
    <subcellularLocation>
        <location evidence="2">Mitochondrion</location>
    </subcellularLocation>
</comment>
<dbReference type="GO" id="GO:0000287">
    <property type="term" value="F:magnesium ion binding"/>
    <property type="evidence" value="ECO:0007669"/>
    <property type="project" value="InterPro"/>
</dbReference>
<keyword evidence="7" id="KW-0809">Transit peptide</keyword>
<comment type="catalytic activity">
    <reaction evidence="1">
        <text>D-threo-isocitrate + NAD(+) = 2-oxoglutarate + CO2 + NADH</text>
        <dbReference type="Rhea" id="RHEA:23632"/>
        <dbReference type="ChEBI" id="CHEBI:15562"/>
        <dbReference type="ChEBI" id="CHEBI:16526"/>
        <dbReference type="ChEBI" id="CHEBI:16810"/>
        <dbReference type="ChEBI" id="CHEBI:57540"/>
        <dbReference type="ChEBI" id="CHEBI:57945"/>
        <dbReference type="EC" id="1.1.1.41"/>
    </reaction>
</comment>
<gene>
    <name evidence="13" type="ORF">BDA99DRAFT_523801</name>
</gene>
<feature type="domain" description="Isopropylmalate dehydrogenase-like" evidence="12">
    <location>
        <begin position="47"/>
        <end position="373"/>
    </location>
</feature>